<proteinExistence type="inferred from homology"/>
<dbReference type="Proteomes" id="UP000800038">
    <property type="component" value="Unassembled WGS sequence"/>
</dbReference>
<name>A0A6A5SSH6_9PLEO</name>
<evidence type="ECO:0000313" key="7">
    <source>
        <dbReference type="Proteomes" id="UP000800038"/>
    </source>
</evidence>
<evidence type="ECO:0000256" key="3">
    <source>
        <dbReference type="ARBA" id="ARBA00023002"/>
    </source>
</evidence>
<feature type="compositionally biased region" description="Basic and acidic residues" evidence="4">
    <location>
        <begin position="87"/>
        <end position="102"/>
    </location>
</feature>
<organism evidence="6 7">
    <name type="scientific">Clathrospora elynae</name>
    <dbReference type="NCBI Taxonomy" id="706981"/>
    <lineage>
        <taxon>Eukaryota</taxon>
        <taxon>Fungi</taxon>
        <taxon>Dikarya</taxon>
        <taxon>Ascomycota</taxon>
        <taxon>Pezizomycotina</taxon>
        <taxon>Dothideomycetes</taxon>
        <taxon>Pleosporomycetidae</taxon>
        <taxon>Pleosporales</taxon>
        <taxon>Diademaceae</taxon>
        <taxon>Clathrospora</taxon>
    </lineage>
</organism>
<dbReference type="Gene3D" id="3.90.180.10">
    <property type="entry name" value="Medium-chain alcohol dehydrogenases, catalytic domain"/>
    <property type="match status" value="1"/>
</dbReference>
<dbReference type="SUPFAM" id="SSF50129">
    <property type="entry name" value="GroES-like"/>
    <property type="match status" value="1"/>
</dbReference>
<dbReference type="AlphaFoldDB" id="A0A6A5SSH6"/>
<dbReference type="InterPro" id="IPR047122">
    <property type="entry name" value="Trans-enoyl_RdTase-like"/>
</dbReference>
<dbReference type="InterPro" id="IPR013154">
    <property type="entry name" value="ADH-like_N"/>
</dbReference>
<accession>A0A6A5SSH6</accession>
<dbReference type="GO" id="GO:0016651">
    <property type="term" value="F:oxidoreductase activity, acting on NAD(P)H"/>
    <property type="evidence" value="ECO:0007669"/>
    <property type="project" value="InterPro"/>
</dbReference>
<dbReference type="PANTHER" id="PTHR45348:SF2">
    <property type="entry name" value="ZINC-TYPE ALCOHOL DEHYDROGENASE-LIKE PROTEIN C2E1P3.01"/>
    <property type="match status" value="1"/>
</dbReference>
<protein>
    <recommendedName>
        <fullName evidence="5">Alcohol dehydrogenase-like N-terminal domain-containing protein</fullName>
    </recommendedName>
</protein>
<evidence type="ECO:0000259" key="5">
    <source>
        <dbReference type="Pfam" id="PF08240"/>
    </source>
</evidence>
<dbReference type="Pfam" id="PF08240">
    <property type="entry name" value="ADH_N"/>
    <property type="match status" value="1"/>
</dbReference>
<keyword evidence="3" id="KW-0560">Oxidoreductase</keyword>
<evidence type="ECO:0000256" key="2">
    <source>
        <dbReference type="ARBA" id="ARBA00011245"/>
    </source>
</evidence>
<gene>
    <name evidence="6" type="ORF">EJ02DRAFT_421147</name>
</gene>
<keyword evidence="7" id="KW-1185">Reference proteome</keyword>
<dbReference type="InterPro" id="IPR011032">
    <property type="entry name" value="GroES-like_sf"/>
</dbReference>
<dbReference type="PANTHER" id="PTHR45348">
    <property type="entry name" value="HYPOTHETICAL OXIDOREDUCTASE (EUROFUNG)"/>
    <property type="match status" value="1"/>
</dbReference>
<reference evidence="6" key="1">
    <citation type="journal article" date="2020" name="Stud. Mycol.">
        <title>101 Dothideomycetes genomes: a test case for predicting lifestyles and emergence of pathogens.</title>
        <authorList>
            <person name="Haridas S."/>
            <person name="Albert R."/>
            <person name="Binder M."/>
            <person name="Bloem J."/>
            <person name="Labutti K."/>
            <person name="Salamov A."/>
            <person name="Andreopoulos B."/>
            <person name="Baker S."/>
            <person name="Barry K."/>
            <person name="Bills G."/>
            <person name="Bluhm B."/>
            <person name="Cannon C."/>
            <person name="Castanera R."/>
            <person name="Culley D."/>
            <person name="Daum C."/>
            <person name="Ezra D."/>
            <person name="Gonzalez J."/>
            <person name="Henrissat B."/>
            <person name="Kuo A."/>
            <person name="Liang C."/>
            <person name="Lipzen A."/>
            <person name="Lutzoni F."/>
            <person name="Magnuson J."/>
            <person name="Mondo S."/>
            <person name="Nolan M."/>
            <person name="Ohm R."/>
            <person name="Pangilinan J."/>
            <person name="Park H.-J."/>
            <person name="Ramirez L."/>
            <person name="Alfaro M."/>
            <person name="Sun H."/>
            <person name="Tritt A."/>
            <person name="Yoshinaga Y."/>
            <person name="Zwiers L.-H."/>
            <person name="Turgeon B."/>
            <person name="Goodwin S."/>
            <person name="Spatafora J."/>
            <person name="Crous P."/>
            <person name="Grigoriev I."/>
        </authorList>
    </citation>
    <scope>NUCLEOTIDE SEQUENCE</scope>
    <source>
        <strain evidence="6">CBS 161.51</strain>
    </source>
</reference>
<feature type="compositionally biased region" description="Basic and acidic residues" evidence="4">
    <location>
        <begin position="54"/>
        <end position="65"/>
    </location>
</feature>
<sequence length="222" mass="24069">MAFSELLVRPLERELIVAARLSRPPSLVKERLGVGEDTAPDDNALSPTSTARPLRKDSKDTKRLSAAESGAAMQFEAAEKAEEEEEQKATAEDAKEEAKIRDAKGAKGGKSLLRGNTSVFVLRPHEVLIKNELIGVNVIEAKLGAIPLQYPAILGPTFGGIIVDVGFGVTRWKVGDRVVVSKRFGTVGNQYGAYQRCVVIAAGEKMVAKVEGREGIWLCWRV</sequence>
<evidence type="ECO:0000313" key="6">
    <source>
        <dbReference type="EMBL" id="KAF1943501.1"/>
    </source>
</evidence>
<dbReference type="EMBL" id="ML976024">
    <property type="protein sequence ID" value="KAF1943501.1"/>
    <property type="molecule type" value="Genomic_DNA"/>
</dbReference>
<evidence type="ECO:0000256" key="4">
    <source>
        <dbReference type="SAM" id="MobiDB-lite"/>
    </source>
</evidence>
<feature type="region of interest" description="Disordered" evidence="4">
    <location>
        <begin position="27"/>
        <end position="102"/>
    </location>
</feature>
<feature type="domain" description="Alcohol dehydrogenase-like N-terminal" evidence="5">
    <location>
        <begin position="124"/>
        <end position="202"/>
    </location>
</feature>
<comment type="subunit">
    <text evidence="2">Monomer.</text>
</comment>
<evidence type="ECO:0000256" key="1">
    <source>
        <dbReference type="ARBA" id="ARBA00008072"/>
    </source>
</evidence>
<comment type="similarity">
    <text evidence="1">Belongs to the zinc-containing alcohol dehydrogenase family.</text>
</comment>